<feature type="transmembrane region" description="Helical" evidence="10">
    <location>
        <begin position="203"/>
        <end position="223"/>
    </location>
</feature>
<dbReference type="Proteomes" id="UP000515163">
    <property type="component" value="Unplaced"/>
</dbReference>
<dbReference type="RefSeq" id="XP_031569543.1">
    <property type="nucleotide sequence ID" value="XM_031713683.1"/>
</dbReference>
<dbReference type="PANTHER" id="PTHR11157:SF12">
    <property type="entry name" value="ELONGATION OF VERY LONG CHAIN FATTY ACIDS PROTEIN 4"/>
    <property type="match status" value="1"/>
</dbReference>
<dbReference type="GO" id="GO:0005789">
    <property type="term" value="C:endoplasmic reticulum membrane"/>
    <property type="evidence" value="ECO:0007669"/>
    <property type="project" value="TreeGrafter"/>
</dbReference>
<keyword evidence="8 10" id="KW-0472">Membrane</keyword>
<feature type="transmembrane region" description="Helical" evidence="10">
    <location>
        <begin position="235"/>
        <end position="258"/>
    </location>
</feature>
<dbReference type="PANTHER" id="PTHR11157">
    <property type="entry name" value="FATTY ACID ACYL TRANSFERASE-RELATED"/>
    <property type="match status" value="1"/>
</dbReference>
<evidence type="ECO:0000313" key="12">
    <source>
        <dbReference type="RefSeq" id="XP_031569543.1"/>
    </source>
</evidence>
<dbReference type="KEGG" id="aten:116304036"/>
<reference evidence="12" key="1">
    <citation type="submission" date="2025-08" db="UniProtKB">
        <authorList>
            <consortium name="RefSeq"/>
        </authorList>
    </citation>
    <scope>IDENTIFICATION</scope>
    <source>
        <tissue evidence="12">Tentacle</tissue>
    </source>
</reference>
<evidence type="ECO:0000256" key="6">
    <source>
        <dbReference type="ARBA" id="ARBA00022989"/>
    </source>
</evidence>
<dbReference type="EC" id="2.3.1.199" evidence="10"/>
<accession>A0A6P8ITM5</accession>
<dbReference type="OrthoDB" id="434092at2759"/>
<keyword evidence="3 10" id="KW-0808">Transferase</keyword>
<evidence type="ECO:0000256" key="8">
    <source>
        <dbReference type="ARBA" id="ARBA00023136"/>
    </source>
</evidence>
<dbReference type="FunCoup" id="A0A6P8ITM5">
    <property type="interactions" value="687"/>
</dbReference>
<sequence length="282" mass="33486">MFTSWIEDFHQFYRFADANSDPRTSEWPLVKHFQGPVVLILVYLTIVLVGPKLMGNRKPFQLKWPMAIYNAAMTILNLYIFIEVFLSTMDAGYSYSCQEVKYTDDSKELRIAAVLWWFYLSKILEFLDTIFFILRKKNNQISFLHVYHHSSMVMLWWIGIKWVAGGQSFFSAMINSFIHVIMYTYYGLSVFPALRDYLWWKKFLTQFQLLQFCTVFCHGIVSLKRKCKFPLWMQYALLAYMVSFLVLFSNFYLHSYIVKNQHSKKSSSQCKQAKTTKGKKEN</sequence>
<dbReference type="GO" id="GO:0009922">
    <property type="term" value="F:fatty acid elongase activity"/>
    <property type="evidence" value="ECO:0007669"/>
    <property type="project" value="UniProtKB-EC"/>
</dbReference>
<protein>
    <recommendedName>
        <fullName evidence="10">Elongation of very long chain fatty acids protein</fullName>
        <ecNumber evidence="10">2.3.1.199</ecNumber>
    </recommendedName>
    <alternativeName>
        <fullName evidence="10">Very-long-chain 3-oxoacyl-CoA synthase</fullName>
    </alternativeName>
</protein>
<keyword evidence="9 10" id="KW-0275">Fatty acid biosynthesis</keyword>
<feature type="transmembrane region" description="Helical" evidence="10">
    <location>
        <begin position="170"/>
        <end position="191"/>
    </location>
</feature>
<feature type="transmembrane region" description="Helical" evidence="10">
    <location>
        <begin position="114"/>
        <end position="134"/>
    </location>
</feature>
<dbReference type="GO" id="GO:0042761">
    <property type="term" value="P:very long-chain fatty acid biosynthetic process"/>
    <property type="evidence" value="ECO:0007669"/>
    <property type="project" value="TreeGrafter"/>
</dbReference>
<comment type="subcellular location">
    <subcellularLocation>
        <location evidence="1">Membrane</location>
        <topology evidence="1">Multi-pass membrane protein</topology>
    </subcellularLocation>
</comment>
<comment type="catalytic activity">
    <reaction evidence="10">
        <text>a very-long-chain acyl-CoA + malonyl-CoA + H(+) = a very-long-chain 3-oxoacyl-CoA + CO2 + CoA</text>
        <dbReference type="Rhea" id="RHEA:32727"/>
        <dbReference type="ChEBI" id="CHEBI:15378"/>
        <dbReference type="ChEBI" id="CHEBI:16526"/>
        <dbReference type="ChEBI" id="CHEBI:57287"/>
        <dbReference type="ChEBI" id="CHEBI:57384"/>
        <dbReference type="ChEBI" id="CHEBI:90725"/>
        <dbReference type="ChEBI" id="CHEBI:90736"/>
        <dbReference type="EC" id="2.3.1.199"/>
    </reaction>
</comment>
<dbReference type="InParanoid" id="A0A6P8ITM5"/>
<name>A0A6P8ITM5_ACTTE</name>
<keyword evidence="2 10" id="KW-0444">Lipid biosynthesis</keyword>
<dbReference type="AlphaFoldDB" id="A0A6P8ITM5"/>
<evidence type="ECO:0000256" key="5">
    <source>
        <dbReference type="ARBA" id="ARBA00022832"/>
    </source>
</evidence>
<dbReference type="InterPro" id="IPR030457">
    <property type="entry name" value="ELO_CS"/>
</dbReference>
<keyword evidence="7 10" id="KW-0443">Lipid metabolism</keyword>
<feature type="transmembrane region" description="Helical" evidence="10">
    <location>
        <begin position="66"/>
        <end position="86"/>
    </location>
</feature>
<dbReference type="GeneID" id="116304036"/>
<evidence type="ECO:0000313" key="11">
    <source>
        <dbReference type="Proteomes" id="UP000515163"/>
    </source>
</evidence>
<comment type="similarity">
    <text evidence="10">Belongs to the ELO family.</text>
</comment>
<gene>
    <name evidence="12" type="primary">LOC116304036</name>
</gene>
<evidence type="ECO:0000256" key="9">
    <source>
        <dbReference type="ARBA" id="ARBA00023160"/>
    </source>
</evidence>
<keyword evidence="6 10" id="KW-1133">Transmembrane helix</keyword>
<evidence type="ECO:0000256" key="2">
    <source>
        <dbReference type="ARBA" id="ARBA00022516"/>
    </source>
</evidence>
<organism evidence="11 12">
    <name type="scientific">Actinia tenebrosa</name>
    <name type="common">Australian red waratah sea anemone</name>
    <dbReference type="NCBI Taxonomy" id="6105"/>
    <lineage>
        <taxon>Eukaryota</taxon>
        <taxon>Metazoa</taxon>
        <taxon>Cnidaria</taxon>
        <taxon>Anthozoa</taxon>
        <taxon>Hexacorallia</taxon>
        <taxon>Actiniaria</taxon>
        <taxon>Actiniidae</taxon>
        <taxon>Actinia</taxon>
    </lineage>
</organism>
<dbReference type="GO" id="GO:0034625">
    <property type="term" value="P:fatty acid elongation, monounsaturated fatty acid"/>
    <property type="evidence" value="ECO:0007669"/>
    <property type="project" value="TreeGrafter"/>
</dbReference>
<dbReference type="PROSITE" id="PS01188">
    <property type="entry name" value="ELO"/>
    <property type="match status" value="1"/>
</dbReference>
<keyword evidence="4 10" id="KW-0812">Transmembrane</keyword>
<proteinExistence type="inferred from homology"/>
<feature type="transmembrane region" description="Helical" evidence="10">
    <location>
        <begin position="146"/>
        <end position="164"/>
    </location>
</feature>
<dbReference type="InterPro" id="IPR002076">
    <property type="entry name" value="ELO_fam"/>
</dbReference>
<dbReference type="GO" id="GO:0030148">
    <property type="term" value="P:sphingolipid biosynthetic process"/>
    <property type="evidence" value="ECO:0007669"/>
    <property type="project" value="TreeGrafter"/>
</dbReference>
<keyword evidence="5 10" id="KW-0276">Fatty acid metabolism</keyword>
<dbReference type="Pfam" id="PF01151">
    <property type="entry name" value="ELO"/>
    <property type="match status" value="1"/>
</dbReference>
<evidence type="ECO:0000256" key="4">
    <source>
        <dbReference type="ARBA" id="ARBA00022692"/>
    </source>
</evidence>
<keyword evidence="11" id="KW-1185">Reference proteome</keyword>
<evidence type="ECO:0000256" key="3">
    <source>
        <dbReference type="ARBA" id="ARBA00022679"/>
    </source>
</evidence>
<dbReference type="GO" id="GO:0034626">
    <property type="term" value="P:fatty acid elongation, polyunsaturated fatty acid"/>
    <property type="evidence" value="ECO:0007669"/>
    <property type="project" value="TreeGrafter"/>
</dbReference>
<evidence type="ECO:0000256" key="7">
    <source>
        <dbReference type="ARBA" id="ARBA00023098"/>
    </source>
</evidence>
<evidence type="ECO:0000256" key="10">
    <source>
        <dbReference type="RuleBase" id="RU361115"/>
    </source>
</evidence>
<feature type="transmembrane region" description="Helical" evidence="10">
    <location>
        <begin position="33"/>
        <end position="54"/>
    </location>
</feature>
<evidence type="ECO:0000256" key="1">
    <source>
        <dbReference type="ARBA" id="ARBA00004141"/>
    </source>
</evidence>
<dbReference type="GO" id="GO:0019367">
    <property type="term" value="P:fatty acid elongation, saturated fatty acid"/>
    <property type="evidence" value="ECO:0007669"/>
    <property type="project" value="TreeGrafter"/>
</dbReference>